<gene>
    <name evidence="2" type="ORF">PECM_000685</name>
</gene>
<dbReference type="OrthoDB" id="4072826at2759"/>
<evidence type="ECO:0000313" key="3">
    <source>
        <dbReference type="Proteomes" id="UP000631181"/>
    </source>
</evidence>
<dbReference type="InterPro" id="IPR051531">
    <property type="entry name" value="N-acetyltransferase"/>
</dbReference>
<accession>A0A8J8VXR2</accession>
<feature type="domain" description="N-acetyltransferase" evidence="1">
    <location>
        <begin position="37"/>
        <end position="154"/>
    </location>
</feature>
<reference evidence="2" key="1">
    <citation type="journal article" date="2020" name="Front. Microbiol.">
        <title>Gene regulatory networks of Penicillium echinulatum 2HH and Penicillium oxalicum 114-2 inferred by a computational biology approach.</title>
        <authorList>
            <person name="Lenz A.R."/>
            <person name="Galan-Vasquez E."/>
            <person name="Balbinot E."/>
            <person name="De Abreu F.P."/>
            <person name="De Oliveira N.S."/>
            <person name="Da Rosa L.O."/>
            <person name="De Avila E Silva S."/>
            <person name="Camassola M."/>
            <person name="Dillon A.J.P."/>
            <person name="Perez-Rueda E."/>
        </authorList>
    </citation>
    <scope>NUCLEOTIDE SEQUENCE</scope>
    <source>
        <strain evidence="2">S1M29</strain>
    </source>
</reference>
<dbReference type="AlphaFoldDB" id="A0A8J8VXR2"/>
<evidence type="ECO:0000259" key="1">
    <source>
        <dbReference type="Pfam" id="PF13302"/>
    </source>
</evidence>
<dbReference type="SUPFAM" id="SSF55729">
    <property type="entry name" value="Acyl-CoA N-acyltransferases (Nat)"/>
    <property type="match status" value="1"/>
</dbReference>
<dbReference type="InterPro" id="IPR016181">
    <property type="entry name" value="Acyl_CoA_acyltransferase"/>
</dbReference>
<dbReference type="PANTHER" id="PTHR43792:SF1">
    <property type="entry name" value="N-ACETYLTRANSFERASE DOMAIN-CONTAINING PROTEIN"/>
    <property type="match status" value="1"/>
</dbReference>
<organism evidence="2 3">
    <name type="scientific">Penicillium ucsense</name>
    <dbReference type="NCBI Taxonomy" id="2839758"/>
    <lineage>
        <taxon>Eukaryota</taxon>
        <taxon>Fungi</taxon>
        <taxon>Dikarya</taxon>
        <taxon>Ascomycota</taxon>
        <taxon>Pezizomycotina</taxon>
        <taxon>Eurotiomycetes</taxon>
        <taxon>Eurotiomycetidae</taxon>
        <taxon>Eurotiales</taxon>
        <taxon>Aspergillaceae</taxon>
        <taxon>Penicillium</taxon>
    </lineage>
</organism>
<dbReference type="Pfam" id="PF13302">
    <property type="entry name" value="Acetyltransf_3"/>
    <property type="match status" value="1"/>
</dbReference>
<dbReference type="EMBL" id="WIWV01000109">
    <property type="protein sequence ID" value="KAF7713696.1"/>
    <property type="molecule type" value="Genomic_DNA"/>
</dbReference>
<keyword evidence="3" id="KW-1185">Reference proteome</keyword>
<dbReference type="GO" id="GO:0016747">
    <property type="term" value="F:acyltransferase activity, transferring groups other than amino-acyl groups"/>
    <property type="evidence" value="ECO:0007669"/>
    <property type="project" value="InterPro"/>
</dbReference>
<dbReference type="Gene3D" id="3.40.630.30">
    <property type="match status" value="1"/>
</dbReference>
<dbReference type="Proteomes" id="UP000631181">
    <property type="component" value="Unassembled WGS sequence"/>
</dbReference>
<dbReference type="PANTHER" id="PTHR43792">
    <property type="entry name" value="GNAT FAMILY, PUTATIVE (AFU_ORTHOLOGUE AFUA_3G00765)-RELATED-RELATED"/>
    <property type="match status" value="1"/>
</dbReference>
<protein>
    <recommendedName>
        <fullName evidence="1">N-acetyltransferase domain-containing protein</fullName>
    </recommendedName>
</protein>
<name>A0A8J8VXR2_9EURO</name>
<comment type="caution">
    <text evidence="2">The sequence shown here is derived from an EMBL/GenBank/DDBJ whole genome shotgun (WGS) entry which is preliminary data.</text>
</comment>
<proteinExistence type="predicted"/>
<sequence>MTQIVQEDPPSVKSSLYPEQVIRVVIPESPGAIHTERLYMRKLHEHDAADIFEFRSRQEVADWLWPKVPHKDIAESERTITEKVFKTPDATGKIGRQFYFAIIRKDDPHQKVIGAVGINSLDPAPSLGYGIHPDCWGKGFASEAVRAVVNAWWQLDL</sequence>
<evidence type="ECO:0000313" key="2">
    <source>
        <dbReference type="EMBL" id="KAF7713696.1"/>
    </source>
</evidence>
<dbReference type="InterPro" id="IPR000182">
    <property type="entry name" value="GNAT_dom"/>
</dbReference>